<dbReference type="EMBL" id="CAXAMN010010646">
    <property type="protein sequence ID" value="CAK9032264.1"/>
    <property type="molecule type" value="Genomic_DNA"/>
</dbReference>
<name>A0ABP0KZL5_9DINO</name>
<dbReference type="SUPFAM" id="SSF81271">
    <property type="entry name" value="TGS-like"/>
    <property type="match status" value="1"/>
</dbReference>
<dbReference type="InterPro" id="IPR004095">
    <property type="entry name" value="TGS"/>
</dbReference>
<dbReference type="PANTHER" id="PTHR23305">
    <property type="entry name" value="OBG GTPASE FAMILY"/>
    <property type="match status" value="1"/>
</dbReference>
<dbReference type="InterPro" id="IPR012676">
    <property type="entry name" value="TGS-like"/>
</dbReference>
<dbReference type="CDD" id="cd04867">
    <property type="entry name" value="TGS_YchF_OLA1"/>
    <property type="match status" value="1"/>
</dbReference>
<dbReference type="PANTHER" id="PTHR23305:SF11">
    <property type="entry name" value="OBG-LIKE ATPASE 1"/>
    <property type="match status" value="1"/>
</dbReference>
<protein>
    <recommendedName>
        <fullName evidence="1">TGS domain-containing protein</fullName>
    </recommendedName>
</protein>
<evidence type="ECO:0000313" key="3">
    <source>
        <dbReference type="Proteomes" id="UP001642484"/>
    </source>
</evidence>
<dbReference type="Pfam" id="PF06071">
    <property type="entry name" value="YchF-GTPase_C"/>
    <property type="match status" value="1"/>
</dbReference>
<comment type="caution">
    <text evidence="2">The sequence shown here is derived from an EMBL/GenBank/DDBJ whole genome shotgun (WGS) entry which is preliminary data.</text>
</comment>
<feature type="non-terminal residue" evidence="2">
    <location>
        <position position="1"/>
    </location>
</feature>
<accession>A0ABP0KZL5</accession>
<dbReference type="InterPro" id="IPR013029">
    <property type="entry name" value="YchF_C"/>
</dbReference>
<dbReference type="InterPro" id="IPR027417">
    <property type="entry name" value="P-loop_NTPase"/>
</dbReference>
<feature type="domain" description="TGS" evidence="1">
    <location>
        <begin position="128"/>
        <end position="211"/>
    </location>
</feature>
<evidence type="ECO:0000259" key="1">
    <source>
        <dbReference type="PROSITE" id="PS51880"/>
    </source>
</evidence>
<dbReference type="InterPro" id="IPR012675">
    <property type="entry name" value="Beta-grasp_dom_sf"/>
</dbReference>
<sequence>KWEEELECMEKIIAWLEEGKDAVKSAFSLKSQDIEFLNDYGLLTAKPCMYAVNMNKHDYCRKKNKFLKPIYEWVQANSPGSAIIPYCGAYEEELQDMETEEDREKQLKEDGVTSAMPKMISTAFHMVHLINFFTAGPDEVKAWTVRKGFKAPQAAGVIHTDFEKGFIMAEVMSFTDLKELGSEANVKAAGKYRQEGKNYEVQSGDVIFFKFNLGKGK</sequence>
<evidence type="ECO:0000313" key="2">
    <source>
        <dbReference type="EMBL" id="CAK9032264.1"/>
    </source>
</evidence>
<keyword evidence="3" id="KW-1185">Reference proteome</keyword>
<organism evidence="2 3">
    <name type="scientific">Durusdinium trenchii</name>
    <dbReference type="NCBI Taxonomy" id="1381693"/>
    <lineage>
        <taxon>Eukaryota</taxon>
        <taxon>Sar</taxon>
        <taxon>Alveolata</taxon>
        <taxon>Dinophyceae</taxon>
        <taxon>Suessiales</taxon>
        <taxon>Symbiodiniaceae</taxon>
        <taxon>Durusdinium</taxon>
    </lineage>
</organism>
<dbReference type="Gene3D" id="3.10.20.30">
    <property type="match status" value="1"/>
</dbReference>
<dbReference type="Proteomes" id="UP001642484">
    <property type="component" value="Unassembled WGS sequence"/>
</dbReference>
<dbReference type="Gene3D" id="1.10.150.300">
    <property type="entry name" value="TGS-like domain"/>
    <property type="match status" value="1"/>
</dbReference>
<reference evidence="2 3" key="1">
    <citation type="submission" date="2024-02" db="EMBL/GenBank/DDBJ databases">
        <authorList>
            <person name="Chen Y."/>
            <person name="Shah S."/>
            <person name="Dougan E. K."/>
            <person name="Thang M."/>
            <person name="Chan C."/>
        </authorList>
    </citation>
    <scope>NUCLEOTIDE SEQUENCE [LARGE SCALE GENOMIC DNA]</scope>
</reference>
<dbReference type="InterPro" id="IPR023192">
    <property type="entry name" value="TGS-like_dom_sf"/>
</dbReference>
<proteinExistence type="predicted"/>
<gene>
    <name evidence="2" type="ORF">CCMP2556_LOCUS18614</name>
</gene>
<dbReference type="PROSITE" id="PS51880">
    <property type="entry name" value="TGS"/>
    <property type="match status" value="1"/>
</dbReference>
<dbReference type="SUPFAM" id="SSF52540">
    <property type="entry name" value="P-loop containing nucleoside triphosphate hydrolases"/>
    <property type="match status" value="1"/>
</dbReference>